<dbReference type="CDD" id="cd03220">
    <property type="entry name" value="ABC_KpsT_Wzt"/>
    <property type="match status" value="1"/>
</dbReference>
<dbReference type="GO" id="GO:0016887">
    <property type="term" value="F:ATP hydrolysis activity"/>
    <property type="evidence" value="ECO:0007669"/>
    <property type="project" value="InterPro"/>
</dbReference>
<evidence type="ECO:0000256" key="5">
    <source>
        <dbReference type="ARBA" id="ARBA00022967"/>
    </source>
</evidence>
<evidence type="ECO:0000313" key="8">
    <source>
        <dbReference type="Proteomes" id="UP000010795"/>
    </source>
</evidence>
<dbReference type="PROSITE" id="PS50893">
    <property type="entry name" value="ABC_TRANSPORTER_2"/>
    <property type="match status" value="1"/>
</dbReference>
<dbReference type="EMBL" id="CP003255">
    <property type="protein sequence ID" value="AGA59923.1"/>
    <property type="molecule type" value="Genomic_DNA"/>
</dbReference>
<dbReference type="eggNOG" id="COG1134">
    <property type="taxonomic scope" value="Bacteria"/>
</dbReference>
<evidence type="ECO:0000256" key="3">
    <source>
        <dbReference type="ARBA" id="ARBA00022741"/>
    </source>
</evidence>
<dbReference type="InterPro" id="IPR029439">
    <property type="entry name" value="Wzt_C"/>
</dbReference>
<feature type="domain" description="ABC transporter" evidence="6">
    <location>
        <begin position="6"/>
        <end position="244"/>
    </location>
</feature>
<evidence type="ECO:0000256" key="1">
    <source>
        <dbReference type="ARBA" id="ARBA00005417"/>
    </source>
</evidence>
<dbReference type="Pfam" id="PF00005">
    <property type="entry name" value="ABC_tran"/>
    <property type="match status" value="1"/>
</dbReference>
<dbReference type="InterPro" id="IPR003593">
    <property type="entry name" value="AAA+_ATPase"/>
</dbReference>
<evidence type="ECO:0000259" key="6">
    <source>
        <dbReference type="PROSITE" id="PS50893"/>
    </source>
</evidence>
<reference evidence="8" key="1">
    <citation type="submission" date="2012-01" db="EMBL/GenBank/DDBJ databases">
        <title>Complete sequence of chromosome of Thermobacillus composti KWC4.</title>
        <authorList>
            <person name="Lucas S."/>
            <person name="Han J."/>
            <person name="Lapidus A."/>
            <person name="Cheng J.-F."/>
            <person name="Goodwin L."/>
            <person name="Pitluck S."/>
            <person name="Peters L."/>
            <person name="Ovchinnikova G."/>
            <person name="Teshima H."/>
            <person name="Detter J.C."/>
            <person name="Han C."/>
            <person name="Tapia R."/>
            <person name="Land M."/>
            <person name="Hauser L."/>
            <person name="Kyrpides N."/>
            <person name="Ivanova N."/>
            <person name="Pagani I."/>
            <person name="Anderson I."/>
            <person name="Woyke T."/>
        </authorList>
    </citation>
    <scope>NUCLEOTIDE SEQUENCE [LARGE SCALE GENOMIC DNA]</scope>
    <source>
        <strain evidence="8">DSM 18247 / JCM 13945 / KWC4</strain>
    </source>
</reference>
<dbReference type="Gene3D" id="3.40.50.300">
    <property type="entry name" value="P-loop containing nucleotide triphosphate hydrolases"/>
    <property type="match status" value="1"/>
</dbReference>
<keyword evidence="2" id="KW-0813">Transport</keyword>
<name>L0EI43_THECK</name>
<dbReference type="KEGG" id="tco:Theco_3914"/>
<evidence type="ECO:0000256" key="2">
    <source>
        <dbReference type="ARBA" id="ARBA00022448"/>
    </source>
</evidence>
<dbReference type="InterPro" id="IPR027417">
    <property type="entry name" value="P-loop_NTPase"/>
</dbReference>
<dbReference type="Proteomes" id="UP000010795">
    <property type="component" value="Chromosome"/>
</dbReference>
<comment type="similarity">
    <text evidence="1">Belongs to the ABC transporter superfamily.</text>
</comment>
<keyword evidence="8" id="KW-1185">Reference proteome</keyword>
<dbReference type="SUPFAM" id="SSF52540">
    <property type="entry name" value="P-loop containing nucleoside triphosphate hydrolases"/>
    <property type="match status" value="1"/>
</dbReference>
<dbReference type="AlphaFoldDB" id="L0EI43"/>
<sequence length="421" mass="47194">MCEYSIELNNISKKYKLYSKPSDRVKEALLGKKTYREFEALKNISLKVKKGETLGIIGRNGSGKSTLLKIISGVLTPSSGQKYVNGEVGALLELGTGFNMEYTGYENIFLNGTMRGFTREQTEEKLQQIIDFADIGDFIHQPVKTYSSGMFARLAFSVMVSFKPEILIVDEALSVGDVFFQQKCNKFMKDEMSGITKILVSHDLSSIASMADNVVVLENGEIAFYGEPLKGIEYYTKTLHSETFAIQHGTTEHHSQVVSGDLENDWIKVNQESLGGAKEIQIQAYKLIVDGETYKGYIQPGSNIELAVHITSQKTSSEIIFGYLVNDKYGNAIFGENTLSSKNKLISVEKSKEYVLKIMFEWPEIQQNDYFITLGIGEGIHELHHTIQCWAHNVVQVKSITMNTVHALFNNKIDDLVVKVL</sequence>
<organism evidence="7 8">
    <name type="scientific">Thermobacillus composti (strain DSM 18247 / JCM 13945 / KWC4)</name>
    <dbReference type="NCBI Taxonomy" id="717605"/>
    <lineage>
        <taxon>Bacteria</taxon>
        <taxon>Bacillati</taxon>
        <taxon>Bacillota</taxon>
        <taxon>Bacilli</taxon>
        <taxon>Bacillales</taxon>
        <taxon>Paenibacillaceae</taxon>
        <taxon>Thermobacillus</taxon>
    </lineage>
</organism>
<evidence type="ECO:0000256" key="4">
    <source>
        <dbReference type="ARBA" id="ARBA00022840"/>
    </source>
</evidence>
<keyword evidence="5" id="KW-1278">Translocase</keyword>
<dbReference type="InterPro" id="IPR003439">
    <property type="entry name" value="ABC_transporter-like_ATP-bd"/>
</dbReference>
<dbReference type="InterPro" id="IPR015860">
    <property type="entry name" value="ABC_transpr_TagH-like"/>
</dbReference>
<dbReference type="PANTHER" id="PTHR46743:SF2">
    <property type="entry name" value="TEICHOIC ACIDS EXPORT ATP-BINDING PROTEIN TAGH"/>
    <property type="match status" value="1"/>
</dbReference>
<dbReference type="HOGENOM" id="CLU_000604_101_1_9"/>
<dbReference type="InterPro" id="IPR050683">
    <property type="entry name" value="Bact_Polysacc_Export_ATP-bd"/>
</dbReference>
<dbReference type="OrthoDB" id="9778870at2"/>
<evidence type="ECO:0000313" key="7">
    <source>
        <dbReference type="EMBL" id="AGA59923.1"/>
    </source>
</evidence>
<dbReference type="RefSeq" id="WP_015256637.1">
    <property type="nucleotide sequence ID" value="NC_019897.1"/>
</dbReference>
<dbReference type="STRING" id="717605.Theco_3914"/>
<gene>
    <name evidence="7" type="ordered locus">Theco_3914</name>
</gene>
<dbReference type="GO" id="GO:0016020">
    <property type="term" value="C:membrane"/>
    <property type="evidence" value="ECO:0007669"/>
    <property type="project" value="InterPro"/>
</dbReference>
<dbReference type="CDD" id="cd10147">
    <property type="entry name" value="Wzt_C-like"/>
    <property type="match status" value="1"/>
</dbReference>
<dbReference type="Pfam" id="PF14524">
    <property type="entry name" value="Wzt_C"/>
    <property type="match status" value="1"/>
</dbReference>
<keyword evidence="4" id="KW-0067">ATP-binding</keyword>
<dbReference type="SMART" id="SM00382">
    <property type="entry name" value="AAA"/>
    <property type="match status" value="1"/>
</dbReference>
<protein>
    <submittedName>
        <fullName evidence="7">ABC-type polysaccharide/polyol phosphate transport system, ATPase component</fullName>
    </submittedName>
</protein>
<dbReference type="InterPro" id="IPR017871">
    <property type="entry name" value="ABC_transporter-like_CS"/>
</dbReference>
<dbReference type="GO" id="GO:0140359">
    <property type="term" value="F:ABC-type transporter activity"/>
    <property type="evidence" value="ECO:0007669"/>
    <property type="project" value="InterPro"/>
</dbReference>
<dbReference type="PROSITE" id="PS00211">
    <property type="entry name" value="ABC_TRANSPORTER_1"/>
    <property type="match status" value="1"/>
</dbReference>
<dbReference type="GO" id="GO:0005524">
    <property type="term" value="F:ATP binding"/>
    <property type="evidence" value="ECO:0007669"/>
    <property type="project" value="UniProtKB-KW"/>
</dbReference>
<proteinExistence type="inferred from homology"/>
<accession>L0EI43</accession>
<dbReference type="PANTHER" id="PTHR46743">
    <property type="entry name" value="TEICHOIC ACIDS EXPORT ATP-BINDING PROTEIN TAGH"/>
    <property type="match status" value="1"/>
</dbReference>
<keyword evidence="3" id="KW-0547">Nucleotide-binding</keyword>
<dbReference type="Gene3D" id="2.70.50.60">
    <property type="entry name" value="abc- transporter (atp binding component) like domain"/>
    <property type="match status" value="1"/>
</dbReference>